<comment type="caution">
    <text evidence="4">The sequence shown here is derived from an EMBL/GenBank/DDBJ whole genome shotgun (WGS) entry which is preliminary data.</text>
</comment>
<dbReference type="InterPro" id="IPR050463">
    <property type="entry name" value="Gfo/Idh/MocA_oxidrdct_glycsds"/>
</dbReference>
<dbReference type="AlphaFoldDB" id="A0A511R7D5"/>
<dbReference type="OrthoDB" id="9815825at2"/>
<dbReference type="InterPro" id="IPR000683">
    <property type="entry name" value="Gfo/Idh/MocA-like_OxRdtase_N"/>
</dbReference>
<dbReference type="SUPFAM" id="SSF51735">
    <property type="entry name" value="NAD(P)-binding Rossmann-fold domains"/>
    <property type="match status" value="1"/>
</dbReference>
<proteinExistence type="predicted"/>
<dbReference type="Gene3D" id="3.30.360.10">
    <property type="entry name" value="Dihydrodipicolinate Reductase, domain 2"/>
    <property type="match status" value="1"/>
</dbReference>
<dbReference type="Pfam" id="PF22725">
    <property type="entry name" value="GFO_IDH_MocA_C3"/>
    <property type="match status" value="1"/>
</dbReference>
<sequence>MRIGIVGAGWWAGFAHLPAFRDAGATIAGIYSRTPAHAQKLAEQFDSRAFEHYEDLLAACDGVAISTADHTHAPLGIQALQAGKHLFMDKPLARTATEGQAILEAARVSGRIGLTAFTSRGDLAAEMAQQLVRAGEIGEVLYLRGYFHGGFMGDPGGPTPWRAKAETGGAGGAVADLGAHLFDLVRMLTGLEFTQVMAQGHIHFQRPDPVTNLDEGAVLARLGEASGAFSLSRVHIGADQRLELEIQGSKGALKLSPALWGQGKSCQLLLARRPGFYQEIAPDPGLLRGRDPQSPWGYFQFRELARRFMEAVAQNQQPTPSLEDGLITQKVIDAAVQSCQENTWVKV</sequence>
<dbReference type="PANTHER" id="PTHR43818">
    <property type="entry name" value="BCDNA.GH03377"/>
    <property type="match status" value="1"/>
</dbReference>
<organism evidence="4 5">
    <name type="scientific">Meiothermus hypogaeus NBRC 106114</name>
    <dbReference type="NCBI Taxonomy" id="1227553"/>
    <lineage>
        <taxon>Bacteria</taxon>
        <taxon>Thermotogati</taxon>
        <taxon>Deinococcota</taxon>
        <taxon>Deinococci</taxon>
        <taxon>Thermales</taxon>
        <taxon>Thermaceae</taxon>
        <taxon>Meiothermus</taxon>
    </lineage>
</organism>
<protein>
    <submittedName>
        <fullName evidence="4">Dehydrogenase</fullName>
    </submittedName>
</protein>
<dbReference type="SUPFAM" id="SSF55347">
    <property type="entry name" value="Glyceraldehyde-3-phosphate dehydrogenase-like, C-terminal domain"/>
    <property type="match status" value="1"/>
</dbReference>
<feature type="domain" description="GFO/IDH/MocA-like oxidoreductase" evidence="3">
    <location>
        <begin position="128"/>
        <end position="253"/>
    </location>
</feature>
<evidence type="ECO:0000256" key="1">
    <source>
        <dbReference type="ARBA" id="ARBA00023002"/>
    </source>
</evidence>
<name>A0A511R7D5_9DEIN</name>
<accession>A0A511R7D5</accession>
<dbReference type="Gene3D" id="3.40.50.720">
    <property type="entry name" value="NAD(P)-binding Rossmann-like Domain"/>
    <property type="match status" value="1"/>
</dbReference>
<dbReference type="EMBL" id="BJXL01000137">
    <property type="protein sequence ID" value="GEM84842.1"/>
    <property type="molecule type" value="Genomic_DNA"/>
</dbReference>
<dbReference type="Pfam" id="PF01408">
    <property type="entry name" value="GFO_IDH_MocA"/>
    <property type="match status" value="1"/>
</dbReference>
<dbReference type="RefSeq" id="WP_119340657.1">
    <property type="nucleotide sequence ID" value="NZ_BJXL01000137.1"/>
</dbReference>
<dbReference type="GO" id="GO:0000166">
    <property type="term" value="F:nucleotide binding"/>
    <property type="evidence" value="ECO:0007669"/>
    <property type="project" value="InterPro"/>
</dbReference>
<evidence type="ECO:0000313" key="4">
    <source>
        <dbReference type="EMBL" id="GEM84842.1"/>
    </source>
</evidence>
<gene>
    <name evidence="4" type="ORF">MHY01S_30080</name>
</gene>
<dbReference type="InterPro" id="IPR055170">
    <property type="entry name" value="GFO_IDH_MocA-like_dom"/>
</dbReference>
<dbReference type="InterPro" id="IPR036291">
    <property type="entry name" value="NAD(P)-bd_dom_sf"/>
</dbReference>
<dbReference type="Proteomes" id="UP000321197">
    <property type="component" value="Unassembled WGS sequence"/>
</dbReference>
<evidence type="ECO:0000259" key="2">
    <source>
        <dbReference type="Pfam" id="PF01408"/>
    </source>
</evidence>
<reference evidence="4 5" key="1">
    <citation type="submission" date="2019-07" db="EMBL/GenBank/DDBJ databases">
        <title>Whole genome shotgun sequence of Meiothermus hypogaeus NBRC 106114.</title>
        <authorList>
            <person name="Hosoyama A."/>
            <person name="Uohara A."/>
            <person name="Ohji S."/>
            <person name="Ichikawa N."/>
        </authorList>
    </citation>
    <scope>NUCLEOTIDE SEQUENCE [LARGE SCALE GENOMIC DNA]</scope>
    <source>
        <strain evidence="4 5">NBRC 106114</strain>
    </source>
</reference>
<dbReference type="PANTHER" id="PTHR43818:SF11">
    <property type="entry name" value="BCDNA.GH03377"/>
    <property type="match status" value="1"/>
</dbReference>
<evidence type="ECO:0000259" key="3">
    <source>
        <dbReference type="Pfam" id="PF22725"/>
    </source>
</evidence>
<dbReference type="GO" id="GO:0016491">
    <property type="term" value="F:oxidoreductase activity"/>
    <property type="evidence" value="ECO:0007669"/>
    <property type="project" value="UniProtKB-KW"/>
</dbReference>
<keyword evidence="1" id="KW-0560">Oxidoreductase</keyword>
<feature type="domain" description="Gfo/Idh/MocA-like oxidoreductase N-terminal" evidence="2">
    <location>
        <begin position="1"/>
        <end position="112"/>
    </location>
</feature>
<evidence type="ECO:0000313" key="5">
    <source>
        <dbReference type="Proteomes" id="UP000321197"/>
    </source>
</evidence>